<proteinExistence type="predicted"/>
<feature type="compositionally biased region" description="Polar residues" evidence="1">
    <location>
        <begin position="83"/>
        <end position="92"/>
    </location>
</feature>
<organism evidence="2 3">
    <name type="scientific">Lodderomyces beijingensis</name>
    <dbReference type="NCBI Taxonomy" id="1775926"/>
    <lineage>
        <taxon>Eukaryota</taxon>
        <taxon>Fungi</taxon>
        <taxon>Dikarya</taxon>
        <taxon>Ascomycota</taxon>
        <taxon>Saccharomycotina</taxon>
        <taxon>Pichiomycetes</taxon>
        <taxon>Debaryomycetaceae</taxon>
        <taxon>Candida/Lodderomyces clade</taxon>
        <taxon>Lodderomyces</taxon>
    </lineage>
</organism>
<dbReference type="EMBL" id="OZ022407">
    <property type="protein sequence ID" value="CAK9438029.1"/>
    <property type="molecule type" value="Genomic_DNA"/>
</dbReference>
<evidence type="ECO:0000313" key="2">
    <source>
        <dbReference type="EMBL" id="CAK9438029.1"/>
    </source>
</evidence>
<dbReference type="RefSeq" id="XP_066829319.1">
    <property type="nucleotide sequence ID" value="XM_066972374.1"/>
</dbReference>
<feature type="region of interest" description="Disordered" evidence="1">
    <location>
        <begin position="70"/>
        <end position="175"/>
    </location>
</feature>
<dbReference type="GeneID" id="92207577"/>
<feature type="compositionally biased region" description="Polar residues" evidence="1">
    <location>
        <begin position="202"/>
        <end position="212"/>
    </location>
</feature>
<feature type="compositionally biased region" description="Basic and acidic residues" evidence="1">
    <location>
        <begin position="153"/>
        <end position="170"/>
    </location>
</feature>
<keyword evidence="3" id="KW-1185">Reference proteome</keyword>
<evidence type="ECO:0000256" key="1">
    <source>
        <dbReference type="SAM" id="MobiDB-lite"/>
    </source>
</evidence>
<dbReference type="Proteomes" id="UP001497383">
    <property type="component" value="Chromosome 3"/>
</dbReference>
<reference evidence="2 3" key="1">
    <citation type="submission" date="2024-03" db="EMBL/GenBank/DDBJ databases">
        <authorList>
            <person name="Brejova B."/>
        </authorList>
    </citation>
    <scope>NUCLEOTIDE SEQUENCE [LARGE SCALE GENOMIC DNA]</scope>
    <source>
        <strain evidence="2 3">CBS 14171</strain>
    </source>
</reference>
<accession>A0ABP0ZJ41</accession>
<name>A0ABP0ZJ41_9ASCO</name>
<gene>
    <name evidence="2" type="ORF">LODBEIA_P23810</name>
</gene>
<evidence type="ECO:0000313" key="3">
    <source>
        <dbReference type="Proteomes" id="UP001497383"/>
    </source>
</evidence>
<protein>
    <submittedName>
        <fullName evidence="2">Uncharacterized protein</fullName>
    </submittedName>
</protein>
<feature type="region of interest" description="Disordered" evidence="1">
    <location>
        <begin position="202"/>
        <end position="232"/>
    </location>
</feature>
<sequence>MQDITNVNQTSATPNIIDDYKPMKPKFKFRNMDKPITKTFADSKKENKNPLQHILDASRAKLKEVKIQLPGVASEDATPPSIAPQSTSTPPRGTNARKAVHIFEDKAPSHVSPTANKRTASDDAGAMLPNKVQSTPKSKEKKAMLLRSKSPQRKQEEKENEKDDAGVKGEEEQEDELACHANHILRMAIDSTMFGSFNSTTLPHLTTVNNSEFNDDDTEDEDSITGERKRGRSRLISKAPVEINEDDLRAAIGE</sequence>
<feature type="compositionally biased region" description="Acidic residues" evidence="1">
    <location>
        <begin position="213"/>
        <end position="224"/>
    </location>
</feature>